<evidence type="ECO:0000313" key="4">
    <source>
        <dbReference type="Proteomes" id="UP000007879"/>
    </source>
</evidence>
<protein>
    <recommendedName>
        <fullName evidence="2">SH2 domain-containing protein</fullName>
    </recommendedName>
</protein>
<dbReference type="PROSITE" id="PS50001">
    <property type="entry name" value="SH2"/>
    <property type="match status" value="1"/>
</dbReference>
<dbReference type="AlphaFoldDB" id="A0A1X7UHN2"/>
<dbReference type="OrthoDB" id="10053436at2759"/>
<dbReference type="InParanoid" id="A0A1X7UHN2"/>
<dbReference type="PANTHER" id="PTHR46037">
    <property type="entry name" value="PROTEIN ENHANCER OF SEVENLESS 2B"/>
    <property type="match status" value="1"/>
</dbReference>
<keyword evidence="1" id="KW-0727">SH2 domain</keyword>
<gene>
    <name evidence="3" type="primary">105313392</name>
</gene>
<evidence type="ECO:0000259" key="2">
    <source>
        <dbReference type="PROSITE" id="PS50001"/>
    </source>
</evidence>
<sequence>MKYKQKDEQQHELMFNFDEDTSHPRSRDSTKVLPCLNKSEVTSQFQNLHDSHEVTPLLYPFDPNSPRWITRQSNPHEWYYHKISNATAEVILLERERKNGNFIVHSNSNGEYYLLVCFEQKAIHMRIFKDMNEKFFLDGLYCNNKKSFDGLDELVNYYREIPLVVEDKLIVLTDL</sequence>
<dbReference type="Proteomes" id="UP000007879">
    <property type="component" value="Unassembled WGS sequence"/>
</dbReference>
<proteinExistence type="predicted"/>
<dbReference type="InterPro" id="IPR036860">
    <property type="entry name" value="SH2_dom_sf"/>
</dbReference>
<evidence type="ECO:0000256" key="1">
    <source>
        <dbReference type="PROSITE-ProRule" id="PRU00191"/>
    </source>
</evidence>
<name>A0A1X7UHN2_AMPQE</name>
<accession>A0A1X7UHN2</accession>
<dbReference type="PRINTS" id="PR00401">
    <property type="entry name" value="SH2DOMAIN"/>
</dbReference>
<dbReference type="Gene3D" id="3.30.505.10">
    <property type="entry name" value="SH2 domain"/>
    <property type="match status" value="1"/>
</dbReference>
<dbReference type="SMART" id="SM00252">
    <property type="entry name" value="SH2"/>
    <property type="match status" value="1"/>
</dbReference>
<dbReference type="InterPro" id="IPR043539">
    <property type="entry name" value="Grb2-like"/>
</dbReference>
<dbReference type="InterPro" id="IPR000980">
    <property type="entry name" value="SH2"/>
</dbReference>
<dbReference type="Pfam" id="PF00017">
    <property type="entry name" value="SH2"/>
    <property type="match status" value="1"/>
</dbReference>
<evidence type="ECO:0000313" key="3">
    <source>
        <dbReference type="EnsemblMetazoa" id="Aqu2.1.27160_001"/>
    </source>
</evidence>
<reference evidence="3" key="2">
    <citation type="submission" date="2017-05" db="UniProtKB">
        <authorList>
            <consortium name="EnsemblMetazoa"/>
        </authorList>
    </citation>
    <scope>IDENTIFICATION</scope>
</reference>
<dbReference type="STRING" id="400682.A0A1X7UHN2"/>
<dbReference type="EnsemblMetazoa" id="Aqu2.1.27160_001">
    <property type="protein sequence ID" value="Aqu2.1.27160_001"/>
    <property type="gene ID" value="Aqu2.1.27160"/>
</dbReference>
<feature type="domain" description="SH2" evidence="2">
    <location>
        <begin position="78"/>
        <end position="175"/>
    </location>
</feature>
<dbReference type="eggNOG" id="KOG0192">
    <property type="taxonomic scope" value="Eukaryota"/>
</dbReference>
<reference evidence="4" key="1">
    <citation type="journal article" date="2010" name="Nature">
        <title>The Amphimedon queenslandica genome and the evolution of animal complexity.</title>
        <authorList>
            <person name="Srivastava M."/>
            <person name="Simakov O."/>
            <person name="Chapman J."/>
            <person name="Fahey B."/>
            <person name="Gauthier M.E."/>
            <person name="Mitros T."/>
            <person name="Richards G.S."/>
            <person name="Conaco C."/>
            <person name="Dacre M."/>
            <person name="Hellsten U."/>
            <person name="Larroux C."/>
            <person name="Putnam N.H."/>
            <person name="Stanke M."/>
            <person name="Adamska M."/>
            <person name="Darling A."/>
            <person name="Degnan S.M."/>
            <person name="Oakley T.H."/>
            <person name="Plachetzki D.C."/>
            <person name="Zhai Y."/>
            <person name="Adamski M."/>
            <person name="Calcino A."/>
            <person name="Cummins S.F."/>
            <person name="Goodstein D.M."/>
            <person name="Harris C."/>
            <person name="Jackson D.J."/>
            <person name="Leys S.P."/>
            <person name="Shu S."/>
            <person name="Woodcroft B.J."/>
            <person name="Vervoort M."/>
            <person name="Kosik K.S."/>
            <person name="Manning G."/>
            <person name="Degnan B.M."/>
            <person name="Rokhsar D.S."/>
        </authorList>
    </citation>
    <scope>NUCLEOTIDE SEQUENCE [LARGE SCALE GENOMIC DNA]</scope>
</reference>
<organism evidence="3">
    <name type="scientific">Amphimedon queenslandica</name>
    <name type="common">Sponge</name>
    <dbReference type="NCBI Taxonomy" id="400682"/>
    <lineage>
        <taxon>Eukaryota</taxon>
        <taxon>Metazoa</taxon>
        <taxon>Porifera</taxon>
        <taxon>Demospongiae</taxon>
        <taxon>Heteroscleromorpha</taxon>
        <taxon>Haplosclerida</taxon>
        <taxon>Niphatidae</taxon>
        <taxon>Amphimedon</taxon>
    </lineage>
</organism>
<dbReference type="EnsemblMetazoa" id="XM_011406778.1">
    <property type="protein sequence ID" value="XP_011405080.1"/>
    <property type="gene ID" value="LOC105313392"/>
</dbReference>
<dbReference type="SUPFAM" id="SSF55550">
    <property type="entry name" value="SH2 domain"/>
    <property type="match status" value="1"/>
</dbReference>
<keyword evidence="4" id="KW-1185">Reference proteome</keyword>
<dbReference type="KEGG" id="aqu:105313392"/>